<evidence type="ECO:0000256" key="5">
    <source>
        <dbReference type="ARBA" id="ARBA00023136"/>
    </source>
</evidence>
<keyword evidence="5 11" id="KW-0472">Membrane</keyword>
<evidence type="ECO:0000256" key="6">
    <source>
        <dbReference type="ARBA" id="ARBA00023139"/>
    </source>
</evidence>
<dbReference type="InterPro" id="IPR037275">
    <property type="entry name" value="Znf_CTCHY_sf"/>
</dbReference>
<evidence type="ECO:0000256" key="1">
    <source>
        <dbReference type="ARBA" id="ARBA00004141"/>
    </source>
</evidence>
<dbReference type="OrthoDB" id="9909019at2759"/>
<evidence type="ECO:0000256" key="9">
    <source>
        <dbReference type="ARBA" id="ARBA00038298"/>
    </source>
</evidence>
<dbReference type="PANTHER" id="PTHR22883">
    <property type="entry name" value="ZINC FINGER DHHC DOMAIN CONTAINING PROTEIN"/>
    <property type="match status" value="1"/>
</dbReference>
<comment type="domain">
    <text evidence="11">The DHHC domain is required for palmitoyltransferase activity.</text>
</comment>
<evidence type="ECO:0000313" key="13">
    <source>
        <dbReference type="EMBL" id="KAJ2844899.1"/>
    </source>
</evidence>
<dbReference type="Proteomes" id="UP001139887">
    <property type="component" value="Unassembled WGS sequence"/>
</dbReference>
<evidence type="ECO:0000313" key="14">
    <source>
        <dbReference type="Proteomes" id="UP001139887"/>
    </source>
</evidence>
<dbReference type="Pfam" id="PF01529">
    <property type="entry name" value="DHHC"/>
    <property type="match status" value="1"/>
</dbReference>
<dbReference type="AlphaFoldDB" id="A0A9W8I4V7"/>
<keyword evidence="2 11" id="KW-0808">Transferase</keyword>
<evidence type="ECO:0000256" key="7">
    <source>
        <dbReference type="ARBA" id="ARBA00023288"/>
    </source>
</evidence>
<dbReference type="GO" id="GO:0006612">
    <property type="term" value="P:protein targeting to membrane"/>
    <property type="evidence" value="ECO:0007669"/>
    <property type="project" value="TreeGrafter"/>
</dbReference>
<feature type="transmembrane region" description="Helical" evidence="11">
    <location>
        <begin position="83"/>
        <end position="107"/>
    </location>
</feature>
<comment type="similarity">
    <text evidence="9">Belongs to the DHHC palmitoyltransferase family. PFA5 subfamily.</text>
</comment>
<dbReference type="PROSITE" id="PS50216">
    <property type="entry name" value="DHHC"/>
    <property type="match status" value="1"/>
</dbReference>
<evidence type="ECO:0000259" key="12">
    <source>
        <dbReference type="Pfam" id="PF01529"/>
    </source>
</evidence>
<comment type="subcellular location">
    <subcellularLocation>
        <location evidence="1">Membrane</location>
        <topology evidence="1">Multi-pass membrane protein</topology>
    </subcellularLocation>
</comment>
<feature type="domain" description="Palmitoyltransferase DHHC" evidence="12">
    <location>
        <begin position="164"/>
        <end position="309"/>
    </location>
</feature>
<dbReference type="SUPFAM" id="SSF161245">
    <property type="entry name" value="Zinc hairpin stack"/>
    <property type="match status" value="1"/>
</dbReference>
<dbReference type="InterPro" id="IPR001594">
    <property type="entry name" value="Palmitoyltrfase_DHHC"/>
</dbReference>
<sequence>MTLWSITVLCALLALGLFGLWVFVLILGPNRMFRGTVVERMYFWVTESLPNKIERWARSGVGDAIAARAEQMWMVLFGRRNPLFQIIAVLLYWTGVAVFFVQAAPYIPNRYVSSWQWLPIGTTLVANIGCYIAACATDPGVVHDRNVGSACRLFDYDKLLYFERDCRTCKLRKPARSKHCSTCQHCVQMMDHHCIWLNNCVGLGNARWFLGFLATFSTVCFYGAYLVGTVVLEQRQLRGLTSGAVIWDEWGQPIQLSFKSSILYILDDCPLLAVLFVLLLILAPAIGVFTAYQLRITMLGYTSNEESKWVNIADAIKDGVVFAIRESSSSPHEAIRVIEKENQEEIDGHLCRPITHLQQVPNMYDRGAWNNLKFVLLSARSAPKTHLQ</sequence>
<evidence type="ECO:0000256" key="2">
    <source>
        <dbReference type="ARBA" id="ARBA00022679"/>
    </source>
</evidence>
<dbReference type="EC" id="2.3.1.225" evidence="11"/>
<feature type="transmembrane region" description="Helical" evidence="11">
    <location>
        <begin position="208"/>
        <end position="232"/>
    </location>
</feature>
<name>A0A9W8I4V7_9FUNG</name>
<gene>
    <name evidence="13" type="primary">SWF1</name>
    <name evidence="13" type="ORF">IWW36_005004</name>
</gene>
<dbReference type="EMBL" id="JANBUW010000951">
    <property type="protein sequence ID" value="KAJ2844899.1"/>
    <property type="molecule type" value="Genomic_DNA"/>
</dbReference>
<reference evidence="13" key="1">
    <citation type="submission" date="2022-07" db="EMBL/GenBank/DDBJ databases">
        <title>Phylogenomic reconstructions and comparative analyses of Kickxellomycotina fungi.</title>
        <authorList>
            <person name="Reynolds N.K."/>
            <person name="Stajich J.E."/>
            <person name="Barry K."/>
            <person name="Grigoriev I.V."/>
            <person name="Crous P."/>
            <person name="Smith M.E."/>
        </authorList>
    </citation>
    <scope>NUCLEOTIDE SEQUENCE</scope>
    <source>
        <strain evidence="13">NRRL 1566</strain>
    </source>
</reference>
<dbReference type="GO" id="GO:0005783">
    <property type="term" value="C:endoplasmic reticulum"/>
    <property type="evidence" value="ECO:0007669"/>
    <property type="project" value="TreeGrafter"/>
</dbReference>
<keyword evidence="14" id="KW-1185">Reference proteome</keyword>
<dbReference type="GO" id="GO:0005794">
    <property type="term" value="C:Golgi apparatus"/>
    <property type="evidence" value="ECO:0007669"/>
    <property type="project" value="TreeGrafter"/>
</dbReference>
<accession>A0A9W8I4V7</accession>
<proteinExistence type="inferred from homology"/>
<feature type="transmembrane region" description="Helical" evidence="11">
    <location>
        <begin position="269"/>
        <end position="292"/>
    </location>
</feature>
<keyword evidence="6" id="KW-0564">Palmitate</keyword>
<keyword evidence="3 11" id="KW-0812">Transmembrane</keyword>
<dbReference type="InterPro" id="IPR039859">
    <property type="entry name" value="PFA4/ZDH16/20/ERF2-like"/>
</dbReference>
<dbReference type="GO" id="GO:0016020">
    <property type="term" value="C:membrane"/>
    <property type="evidence" value="ECO:0007669"/>
    <property type="project" value="UniProtKB-SubCell"/>
</dbReference>
<evidence type="ECO:0000256" key="10">
    <source>
        <dbReference type="ARBA" id="ARBA00048048"/>
    </source>
</evidence>
<comment type="caution">
    <text evidence="13">The sequence shown here is derived from an EMBL/GenBank/DDBJ whole genome shotgun (WGS) entry which is preliminary data.</text>
</comment>
<evidence type="ECO:0000256" key="8">
    <source>
        <dbReference type="ARBA" id="ARBA00023315"/>
    </source>
</evidence>
<keyword evidence="8 11" id="KW-0012">Acyltransferase</keyword>
<comment type="catalytic activity">
    <reaction evidence="10 11">
        <text>L-cysteinyl-[protein] + hexadecanoyl-CoA = S-hexadecanoyl-L-cysteinyl-[protein] + CoA</text>
        <dbReference type="Rhea" id="RHEA:36683"/>
        <dbReference type="Rhea" id="RHEA-COMP:10131"/>
        <dbReference type="Rhea" id="RHEA-COMP:11032"/>
        <dbReference type="ChEBI" id="CHEBI:29950"/>
        <dbReference type="ChEBI" id="CHEBI:57287"/>
        <dbReference type="ChEBI" id="CHEBI:57379"/>
        <dbReference type="ChEBI" id="CHEBI:74151"/>
        <dbReference type="EC" id="2.3.1.225"/>
    </reaction>
</comment>
<evidence type="ECO:0000256" key="11">
    <source>
        <dbReference type="RuleBase" id="RU079119"/>
    </source>
</evidence>
<organism evidence="13 14">
    <name type="scientific">Coemansia brasiliensis</name>
    <dbReference type="NCBI Taxonomy" id="2650707"/>
    <lineage>
        <taxon>Eukaryota</taxon>
        <taxon>Fungi</taxon>
        <taxon>Fungi incertae sedis</taxon>
        <taxon>Zoopagomycota</taxon>
        <taxon>Kickxellomycotina</taxon>
        <taxon>Kickxellomycetes</taxon>
        <taxon>Kickxellales</taxon>
        <taxon>Kickxellaceae</taxon>
        <taxon>Coemansia</taxon>
    </lineage>
</organism>
<feature type="transmembrane region" description="Helical" evidence="11">
    <location>
        <begin position="6"/>
        <end position="27"/>
    </location>
</feature>
<evidence type="ECO:0000256" key="3">
    <source>
        <dbReference type="ARBA" id="ARBA00022692"/>
    </source>
</evidence>
<protein>
    <recommendedName>
        <fullName evidence="11">Palmitoyltransferase</fullName>
        <ecNumber evidence="11">2.3.1.225</ecNumber>
    </recommendedName>
</protein>
<dbReference type="PANTHER" id="PTHR22883:SF23">
    <property type="entry name" value="PALMITOYLTRANSFERASE ZDHHC6"/>
    <property type="match status" value="1"/>
</dbReference>
<keyword evidence="4 11" id="KW-1133">Transmembrane helix</keyword>
<evidence type="ECO:0000256" key="4">
    <source>
        <dbReference type="ARBA" id="ARBA00022989"/>
    </source>
</evidence>
<dbReference type="GO" id="GO:0019706">
    <property type="term" value="F:protein-cysteine S-palmitoyltransferase activity"/>
    <property type="evidence" value="ECO:0007669"/>
    <property type="project" value="UniProtKB-EC"/>
</dbReference>
<keyword evidence="7" id="KW-0449">Lipoprotein</keyword>